<dbReference type="Proteomes" id="UP001165395">
    <property type="component" value="Unassembled WGS sequence"/>
</dbReference>
<sequence length="86" mass="10287">MYYYFIKFEKTAWVLMLGLMIWMAVWVVASSQIYQLQPLAGAEPVNEMLQMHLQEKVDTCIQFGLVFVLLATVKRFRKDYRRDPFM</sequence>
<evidence type="ECO:0000256" key="1">
    <source>
        <dbReference type="SAM" id="Phobius"/>
    </source>
</evidence>
<keyword evidence="1" id="KW-1133">Transmembrane helix</keyword>
<feature type="transmembrane region" description="Helical" evidence="1">
    <location>
        <begin position="56"/>
        <end position="73"/>
    </location>
</feature>
<keyword evidence="1" id="KW-0812">Transmembrane</keyword>
<keyword evidence="3" id="KW-1185">Reference proteome</keyword>
<accession>A0ABS8D2G7</accession>
<organism evidence="2 3">
    <name type="scientific">Leeia speluncae</name>
    <dbReference type="NCBI Taxonomy" id="2884804"/>
    <lineage>
        <taxon>Bacteria</taxon>
        <taxon>Pseudomonadati</taxon>
        <taxon>Pseudomonadota</taxon>
        <taxon>Betaproteobacteria</taxon>
        <taxon>Neisseriales</taxon>
        <taxon>Leeiaceae</taxon>
        <taxon>Leeia</taxon>
    </lineage>
</organism>
<gene>
    <name evidence="2" type="ORF">LIN78_02250</name>
</gene>
<evidence type="ECO:0000313" key="2">
    <source>
        <dbReference type="EMBL" id="MCB6182375.1"/>
    </source>
</evidence>
<protein>
    <recommendedName>
        <fullName evidence="4">DUF4149 domain-containing protein</fullName>
    </recommendedName>
</protein>
<comment type="caution">
    <text evidence="2">The sequence shown here is derived from an EMBL/GenBank/DDBJ whole genome shotgun (WGS) entry which is preliminary data.</text>
</comment>
<dbReference type="EMBL" id="JAJBZT010000001">
    <property type="protein sequence ID" value="MCB6182375.1"/>
    <property type="molecule type" value="Genomic_DNA"/>
</dbReference>
<name>A0ABS8D2G7_9NEIS</name>
<proteinExistence type="predicted"/>
<reference evidence="2" key="1">
    <citation type="submission" date="2021-10" db="EMBL/GenBank/DDBJ databases">
        <title>The complete genome sequence of Leeia sp. TBRC 13508.</title>
        <authorList>
            <person name="Charoenyingcharoen P."/>
            <person name="Yukphan P."/>
        </authorList>
    </citation>
    <scope>NUCLEOTIDE SEQUENCE</scope>
    <source>
        <strain evidence="2">TBRC 13508</strain>
    </source>
</reference>
<keyword evidence="1" id="KW-0472">Membrane</keyword>
<dbReference type="RefSeq" id="WP_227178035.1">
    <property type="nucleotide sequence ID" value="NZ_JAJBZT010000001.1"/>
</dbReference>
<feature type="transmembrane region" description="Helical" evidence="1">
    <location>
        <begin position="12"/>
        <end position="36"/>
    </location>
</feature>
<evidence type="ECO:0000313" key="3">
    <source>
        <dbReference type="Proteomes" id="UP001165395"/>
    </source>
</evidence>
<evidence type="ECO:0008006" key="4">
    <source>
        <dbReference type="Google" id="ProtNLM"/>
    </source>
</evidence>